<dbReference type="OrthoDB" id="10555278at2759"/>
<evidence type="ECO:0000313" key="3">
    <source>
        <dbReference type="Proteomes" id="UP000016930"/>
    </source>
</evidence>
<organism evidence="2 3">
    <name type="scientific">Ceriporiopsis subvermispora (strain B)</name>
    <name type="common">White-rot fungus</name>
    <name type="synonym">Gelatoporia subvermispora</name>
    <dbReference type="NCBI Taxonomy" id="914234"/>
    <lineage>
        <taxon>Eukaryota</taxon>
        <taxon>Fungi</taxon>
        <taxon>Dikarya</taxon>
        <taxon>Basidiomycota</taxon>
        <taxon>Agaricomycotina</taxon>
        <taxon>Agaricomycetes</taxon>
        <taxon>Polyporales</taxon>
        <taxon>Gelatoporiaceae</taxon>
        <taxon>Gelatoporia</taxon>
    </lineage>
</organism>
<keyword evidence="3" id="KW-1185">Reference proteome</keyword>
<name>M2RA06_CERS8</name>
<dbReference type="HOGENOM" id="CLU_1219568_0_0_1"/>
<proteinExistence type="predicted"/>
<dbReference type="AlphaFoldDB" id="M2RA06"/>
<accession>M2RA06</accession>
<dbReference type="EMBL" id="KB445800">
    <property type="protein sequence ID" value="EMD35277.1"/>
    <property type="molecule type" value="Genomic_DNA"/>
</dbReference>
<reference evidence="2 3" key="1">
    <citation type="journal article" date="2012" name="Proc. Natl. Acad. Sci. U.S.A.">
        <title>Comparative genomics of Ceriporiopsis subvermispora and Phanerochaete chrysosporium provide insight into selective ligninolysis.</title>
        <authorList>
            <person name="Fernandez-Fueyo E."/>
            <person name="Ruiz-Duenas F.J."/>
            <person name="Ferreira P."/>
            <person name="Floudas D."/>
            <person name="Hibbett D.S."/>
            <person name="Canessa P."/>
            <person name="Larrondo L.F."/>
            <person name="James T.Y."/>
            <person name="Seelenfreund D."/>
            <person name="Lobos S."/>
            <person name="Polanco R."/>
            <person name="Tello M."/>
            <person name="Honda Y."/>
            <person name="Watanabe T."/>
            <person name="Watanabe T."/>
            <person name="Ryu J.S."/>
            <person name="Kubicek C.P."/>
            <person name="Schmoll M."/>
            <person name="Gaskell J."/>
            <person name="Hammel K.E."/>
            <person name="St John F.J."/>
            <person name="Vanden Wymelenberg A."/>
            <person name="Sabat G."/>
            <person name="Splinter BonDurant S."/>
            <person name="Syed K."/>
            <person name="Yadav J.S."/>
            <person name="Doddapaneni H."/>
            <person name="Subramanian V."/>
            <person name="Lavin J.L."/>
            <person name="Oguiza J.A."/>
            <person name="Perez G."/>
            <person name="Pisabarro A.G."/>
            <person name="Ramirez L."/>
            <person name="Santoyo F."/>
            <person name="Master E."/>
            <person name="Coutinho P.M."/>
            <person name="Henrissat B."/>
            <person name="Lombard V."/>
            <person name="Magnuson J.K."/>
            <person name="Kuees U."/>
            <person name="Hori C."/>
            <person name="Igarashi K."/>
            <person name="Samejima M."/>
            <person name="Held B.W."/>
            <person name="Barry K.W."/>
            <person name="LaButti K.M."/>
            <person name="Lapidus A."/>
            <person name="Lindquist E.A."/>
            <person name="Lucas S.M."/>
            <person name="Riley R."/>
            <person name="Salamov A.A."/>
            <person name="Hoffmeister D."/>
            <person name="Schwenk D."/>
            <person name="Hadar Y."/>
            <person name="Yarden O."/>
            <person name="de Vries R.P."/>
            <person name="Wiebenga A."/>
            <person name="Stenlid J."/>
            <person name="Eastwood D."/>
            <person name="Grigoriev I.V."/>
            <person name="Berka R.M."/>
            <person name="Blanchette R.A."/>
            <person name="Kersten P."/>
            <person name="Martinez A.T."/>
            <person name="Vicuna R."/>
            <person name="Cullen D."/>
        </authorList>
    </citation>
    <scope>NUCLEOTIDE SEQUENCE [LARGE SCALE GENOMIC DNA]</scope>
    <source>
        <strain evidence="2 3">B</strain>
    </source>
</reference>
<sequence>MTQVRSPTLHFGRYAEQMSSDEAYVSGPHEPQCFPKPALLNFLFKQSRMRSRSDASRDGRPQSPIVNETEDSSPRTRAQESIRATCTSFGEAIESSSGIRSAELKIGLNEILAAAQAIVRDTETLPADQDNVNRVAARLDALLKLLMSSINVPGSGQRADVVQRWVLEAADVLKALVERVSSTGRALLWRTRTANFLCEDIITDCERLEYEGKIIQQMFDPAPSRNH</sequence>
<evidence type="ECO:0000256" key="1">
    <source>
        <dbReference type="SAM" id="MobiDB-lite"/>
    </source>
</evidence>
<gene>
    <name evidence="2" type="ORF">CERSUDRAFT_96405</name>
</gene>
<protein>
    <submittedName>
        <fullName evidence="2">Uncharacterized protein</fullName>
    </submittedName>
</protein>
<feature type="compositionally biased region" description="Basic and acidic residues" evidence="1">
    <location>
        <begin position="51"/>
        <end position="60"/>
    </location>
</feature>
<feature type="region of interest" description="Disordered" evidence="1">
    <location>
        <begin position="50"/>
        <end position="80"/>
    </location>
</feature>
<dbReference type="Proteomes" id="UP000016930">
    <property type="component" value="Unassembled WGS sequence"/>
</dbReference>
<evidence type="ECO:0000313" key="2">
    <source>
        <dbReference type="EMBL" id="EMD35277.1"/>
    </source>
</evidence>